<dbReference type="RefSeq" id="WP_042989887.1">
    <property type="nucleotide sequence ID" value="NZ_CP195032.1"/>
</dbReference>
<dbReference type="InterPro" id="IPR043148">
    <property type="entry name" value="TagF_C"/>
</dbReference>
<comment type="similarity">
    <text evidence="2">Belongs to the CDP-glycerol glycerophosphotransferase family.</text>
</comment>
<reference evidence="7 8" key="1">
    <citation type="submission" date="2019-06" db="EMBL/GenBank/DDBJ databases">
        <title>Biocontrol Bacillus strains from Vietnam.</title>
        <authorList>
            <person name="Borriss R."/>
            <person name="Lasch P."/>
            <person name="Thanh Tam L.T."/>
            <person name="Luong P.T."/>
            <person name="Phuong Thao L.T."/>
            <person name="Kim Chung L.T."/>
        </authorList>
    </citation>
    <scope>NUCLEOTIDE SEQUENCE [LARGE SCALE GENOMIC DNA]</scope>
    <source>
        <strain evidence="7 8">SN1</strain>
    </source>
</reference>
<evidence type="ECO:0000313" key="8">
    <source>
        <dbReference type="Proteomes" id="UP000312495"/>
    </source>
</evidence>
<dbReference type="InterPro" id="IPR007554">
    <property type="entry name" value="Glycerophosphate_synth"/>
</dbReference>
<evidence type="ECO:0000256" key="1">
    <source>
        <dbReference type="ARBA" id="ARBA00004202"/>
    </source>
</evidence>
<keyword evidence="3" id="KW-1003">Cell membrane</keyword>
<comment type="subcellular location">
    <subcellularLocation>
        <location evidence="1">Cell membrane</location>
        <topology evidence="1">Peripheral membrane protein</topology>
    </subcellularLocation>
</comment>
<dbReference type="Gene3D" id="3.40.50.12580">
    <property type="match status" value="1"/>
</dbReference>
<evidence type="ECO:0000313" key="7">
    <source>
        <dbReference type="EMBL" id="TNP14018.1"/>
    </source>
</evidence>
<dbReference type="Proteomes" id="UP000312495">
    <property type="component" value="Unassembled WGS sequence"/>
</dbReference>
<evidence type="ECO:0000256" key="4">
    <source>
        <dbReference type="ARBA" id="ARBA00022679"/>
    </source>
</evidence>
<evidence type="ECO:0000256" key="6">
    <source>
        <dbReference type="ARBA" id="ARBA00023136"/>
    </source>
</evidence>
<dbReference type="PANTHER" id="PTHR37316">
    <property type="entry name" value="TEICHOIC ACID GLYCEROL-PHOSPHATE PRIMASE"/>
    <property type="match status" value="1"/>
</dbReference>
<dbReference type="InterPro" id="IPR043149">
    <property type="entry name" value="TagF_N"/>
</dbReference>
<dbReference type="GO" id="GO:0019350">
    <property type="term" value="P:teichoic acid biosynthetic process"/>
    <property type="evidence" value="ECO:0007669"/>
    <property type="project" value="UniProtKB-KW"/>
</dbReference>
<accession>A0A5C5A3Y3</accession>
<proteinExistence type="inferred from homology"/>
<keyword evidence="4 7" id="KW-0808">Transferase</keyword>
<keyword evidence="5" id="KW-0777">Teichoic acid biosynthesis</keyword>
<organism evidence="7 8">
    <name type="scientific">Bacillus tropicus</name>
    <dbReference type="NCBI Taxonomy" id="2026188"/>
    <lineage>
        <taxon>Bacteria</taxon>
        <taxon>Bacillati</taxon>
        <taxon>Bacillota</taxon>
        <taxon>Bacilli</taxon>
        <taxon>Bacillales</taxon>
        <taxon>Bacillaceae</taxon>
        <taxon>Bacillus</taxon>
        <taxon>Bacillus cereus group</taxon>
    </lineage>
</organism>
<dbReference type="Pfam" id="PF04464">
    <property type="entry name" value="Glyphos_transf"/>
    <property type="match status" value="1"/>
</dbReference>
<protein>
    <submittedName>
        <fullName evidence="7">CDP-glycerol glycerophosphotransferase family protein</fullName>
    </submittedName>
</protein>
<dbReference type="EMBL" id="VEPV01000005">
    <property type="protein sequence ID" value="TNP14018.1"/>
    <property type="molecule type" value="Genomic_DNA"/>
</dbReference>
<comment type="caution">
    <text evidence="7">The sequence shown here is derived from an EMBL/GenBank/DDBJ whole genome shotgun (WGS) entry which is preliminary data.</text>
</comment>
<gene>
    <name evidence="7" type="ORF">FHY71_17195</name>
</gene>
<keyword evidence="6" id="KW-0472">Membrane</keyword>
<dbReference type="Gene3D" id="3.40.50.11820">
    <property type="match status" value="1"/>
</dbReference>
<dbReference type="AlphaFoldDB" id="A0A5C5A3Y3"/>
<dbReference type="SUPFAM" id="SSF53756">
    <property type="entry name" value="UDP-Glycosyltransferase/glycogen phosphorylase"/>
    <property type="match status" value="1"/>
</dbReference>
<evidence type="ECO:0000256" key="5">
    <source>
        <dbReference type="ARBA" id="ARBA00022944"/>
    </source>
</evidence>
<dbReference type="GO" id="GO:0005886">
    <property type="term" value="C:plasma membrane"/>
    <property type="evidence" value="ECO:0007669"/>
    <property type="project" value="UniProtKB-SubCell"/>
</dbReference>
<dbReference type="InterPro" id="IPR051612">
    <property type="entry name" value="Teichoic_Acid_Biosynth"/>
</dbReference>
<evidence type="ECO:0000256" key="3">
    <source>
        <dbReference type="ARBA" id="ARBA00022475"/>
    </source>
</evidence>
<dbReference type="PANTHER" id="PTHR37316:SF3">
    <property type="entry name" value="TEICHOIC ACID GLYCEROL-PHOSPHATE TRANSFERASE"/>
    <property type="match status" value="1"/>
</dbReference>
<evidence type="ECO:0000256" key="2">
    <source>
        <dbReference type="ARBA" id="ARBA00010488"/>
    </source>
</evidence>
<dbReference type="GO" id="GO:0047355">
    <property type="term" value="F:CDP-glycerol glycerophosphotransferase activity"/>
    <property type="evidence" value="ECO:0007669"/>
    <property type="project" value="InterPro"/>
</dbReference>
<sequence>MSLVGFLWRHKEKIVCSLNSIICDNKFNIKLKLDFNDETDQTMYNTNLVLIHRKNKEELIYPLKQEHSLGYWDLIGDINLKSLFKTISHGTWDAYLLLESEKGNKKYRIKNLTSEFPEIIGLNENVICPYATVKGNLSFKCEMADGISKLESCYLNEEGQLCLDGYSFIPGLDVSSKNTKKQIVIRTEEDNKEYYLSCKNIKRKDITQKYSVLKQNYDGSGFSIAIDLHKELKQIENKAFKIFIDIEVKTDKNEIVKKLIPFKGEGEIIDRLKDGEFFETNKGVRKISLNTEPDTSELIVYINNFDLHAEAKAIYAENNRIDIYGELVLTKNTIVNLDGEKSLMIKKRFVDVYLHLPIEIEDEKFSCSIDIEKLTLKDELREGIWDLYVRINGKNYRLATCLDEIKDKQKCMVFPQQLASNSINKALVIKPYYTLHNEVSILIRNYIFHKNVQEFFISPREMKLIGKINIMKTAERVPDSTKGRISIKGPGGILYEIPLVWNLRQTGKTLVEFEFEASANPNYEDLPIIYKEIVKNIRFDSIECEIEFENYISKFILNVNSERVHVNKKGRVNRKSFVKNVVEKNKETLYRVINKVLPINKKMIVFQSYYGNSYACNPKAIYEEMLNQNRDMKAIWIVKNLETDIVGNPTKVQPYSLKYYYYMAISKFFVNNGNFPDFYEKRKGTIHLQTWHGTPLKKLGLDIDPSSPAYLENTSPELIRRNKRWDYLIGPNAYTSKILQRAYDFKGNMLEVGYPRNDMFYRGNNDERVSHIKKLLNIDPKKKVILYAPTWRDYEKRHEPFAFRFDLDKFQKEFGDDYVLLLRLHYFDAARVSITGYEKFVYNVTYYNDIQDLYLISDILVTDYSSVMFDYANLNRPMIFFTYDLLRYGSEIRGFYMNFKEEAPGPLVQNERELFKALRQIDTVQKVYELKYKKFREKFCHLEDGKASKRTIDAVFGVEK</sequence>
<name>A0A5C5A3Y3_9BACI</name>